<evidence type="ECO:0000313" key="2">
    <source>
        <dbReference type="EMBL" id="KAK7015898.1"/>
    </source>
</evidence>
<accession>A0AAW0AR87</accession>
<sequence>MSPEASEVSTPTAGHQHSNDSSPLIAPSLTTSSRSGSRNIASSSTRTFPASIVSAADGRAPPYLTYTSSGVYPLINWITRDAQLFLGDNGSWACPLQACSYTVELARVHQLRCPSRNTLLSPRSRPCGCTYHAGLLAEDHLLGHIKQLQFRLAGEEDGSETPSE</sequence>
<evidence type="ECO:0000256" key="1">
    <source>
        <dbReference type="SAM" id="MobiDB-lite"/>
    </source>
</evidence>
<feature type="compositionally biased region" description="Low complexity" evidence="1">
    <location>
        <begin position="32"/>
        <end position="42"/>
    </location>
</feature>
<reference evidence="2 3" key="1">
    <citation type="submission" date="2024-01" db="EMBL/GenBank/DDBJ databases">
        <title>A draft genome for a cacao thread blight-causing isolate of Paramarasmius palmivorus.</title>
        <authorList>
            <person name="Baruah I.K."/>
            <person name="Bukari Y."/>
            <person name="Amoako-Attah I."/>
            <person name="Meinhardt L.W."/>
            <person name="Bailey B.A."/>
            <person name="Cohen S.P."/>
        </authorList>
    </citation>
    <scope>NUCLEOTIDE SEQUENCE [LARGE SCALE GENOMIC DNA]</scope>
    <source>
        <strain evidence="2 3">GH-12</strain>
    </source>
</reference>
<comment type="caution">
    <text evidence="2">The sequence shown here is derived from an EMBL/GenBank/DDBJ whole genome shotgun (WGS) entry which is preliminary data.</text>
</comment>
<evidence type="ECO:0000313" key="3">
    <source>
        <dbReference type="Proteomes" id="UP001383192"/>
    </source>
</evidence>
<dbReference type="AlphaFoldDB" id="A0AAW0AR87"/>
<feature type="region of interest" description="Disordered" evidence="1">
    <location>
        <begin position="1"/>
        <end position="42"/>
    </location>
</feature>
<evidence type="ECO:0008006" key="4">
    <source>
        <dbReference type="Google" id="ProtNLM"/>
    </source>
</evidence>
<organism evidence="2 3">
    <name type="scientific">Paramarasmius palmivorus</name>
    <dbReference type="NCBI Taxonomy" id="297713"/>
    <lineage>
        <taxon>Eukaryota</taxon>
        <taxon>Fungi</taxon>
        <taxon>Dikarya</taxon>
        <taxon>Basidiomycota</taxon>
        <taxon>Agaricomycotina</taxon>
        <taxon>Agaricomycetes</taxon>
        <taxon>Agaricomycetidae</taxon>
        <taxon>Agaricales</taxon>
        <taxon>Marasmiineae</taxon>
        <taxon>Marasmiaceae</taxon>
        <taxon>Paramarasmius</taxon>
    </lineage>
</organism>
<feature type="compositionally biased region" description="Polar residues" evidence="1">
    <location>
        <begin position="7"/>
        <end position="22"/>
    </location>
</feature>
<dbReference type="EMBL" id="JAYKXP010000301">
    <property type="protein sequence ID" value="KAK7015898.1"/>
    <property type="molecule type" value="Genomic_DNA"/>
</dbReference>
<protein>
    <recommendedName>
        <fullName evidence="4">C2H2-type domain-containing protein</fullName>
    </recommendedName>
</protein>
<name>A0AAW0AR87_9AGAR</name>
<dbReference type="Proteomes" id="UP001383192">
    <property type="component" value="Unassembled WGS sequence"/>
</dbReference>
<keyword evidence="3" id="KW-1185">Reference proteome</keyword>
<proteinExistence type="predicted"/>
<gene>
    <name evidence="2" type="ORF">VNI00_019006</name>
</gene>